<name>A0A1F7FC17_UNCRA</name>
<dbReference type="AlphaFoldDB" id="A0A1F7FC17"/>
<accession>A0A1F7FC17</accession>
<evidence type="ECO:0000313" key="1">
    <source>
        <dbReference type="EMBL" id="OGK04027.1"/>
    </source>
</evidence>
<reference evidence="1 2" key="1">
    <citation type="journal article" date="2016" name="Nat. Commun.">
        <title>Thousands of microbial genomes shed light on interconnected biogeochemical processes in an aquifer system.</title>
        <authorList>
            <person name="Anantharaman K."/>
            <person name="Brown C.T."/>
            <person name="Hug L.A."/>
            <person name="Sharon I."/>
            <person name="Castelle C.J."/>
            <person name="Probst A.J."/>
            <person name="Thomas B.C."/>
            <person name="Singh A."/>
            <person name="Wilkins M.J."/>
            <person name="Karaoz U."/>
            <person name="Brodie E.L."/>
            <person name="Williams K.H."/>
            <person name="Hubbard S.S."/>
            <person name="Banfield J.F."/>
        </authorList>
    </citation>
    <scope>NUCLEOTIDE SEQUENCE [LARGE SCALE GENOMIC DNA]</scope>
</reference>
<dbReference type="EMBL" id="MFYX01000077">
    <property type="protein sequence ID" value="OGK04027.1"/>
    <property type="molecule type" value="Genomic_DNA"/>
</dbReference>
<comment type="caution">
    <text evidence="1">The sequence shown here is derived from an EMBL/GenBank/DDBJ whole genome shotgun (WGS) entry which is preliminary data.</text>
</comment>
<gene>
    <name evidence="1" type="ORF">A2519_00800</name>
</gene>
<proteinExistence type="predicted"/>
<organism evidence="1 2">
    <name type="scientific">Candidatus Raymondbacteria bacterium RIFOXYD12_FULL_49_13</name>
    <dbReference type="NCBI Taxonomy" id="1817890"/>
    <lineage>
        <taxon>Bacteria</taxon>
        <taxon>Raymondiibacteriota</taxon>
    </lineage>
</organism>
<dbReference type="Proteomes" id="UP000179243">
    <property type="component" value="Unassembled WGS sequence"/>
</dbReference>
<evidence type="ECO:0000313" key="2">
    <source>
        <dbReference type="Proteomes" id="UP000179243"/>
    </source>
</evidence>
<sequence length="59" mass="6589">MTEKLGKWCKTAPKQGASLFDKVIEMVYLALNDIKTTKGHAKIQNYETNIYLDSLIGVG</sequence>
<protein>
    <submittedName>
        <fullName evidence="1">Uncharacterized protein</fullName>
    </submittedName>
</protein>